<comment type="caution">
    <text evidence="3">The sequence shown here is derived from an EMBL/GenBank/DDBJ whole genome shotgun (WGS) entry which is preliminary data.</text>
</comment>
<feature type="domain" description="TadE-like" evidence="2">
    <location>
        <begin position="7"/>
        <end position="48"/>
    </location>
</feature>
<organism evidence="3 4">
    <name type="scientific">Methylobacterium aquaticum</name>
    <dbReference type="NCBI Taxonomy" id="270351"/>
    <lineage>
        <taxon>Bacteria</taxon>
        <taxon>Pseudomonadati</taxon>
        <taxon>Pseudomonadota</taxon>
        <taxon>Alphaproteobacteria</taxon>
        <taxon>Hyphomicrobiales</taxon>
        <taxon>Methylobacteriaceae</taxon>
        <taxon>Methylobacterium</taxon>
    </lineage>
</organism>
<feature type="transmembrane region" description="Helical" evidence="1">
    <location>
        <begin position="13"/>
        <end position="36"/>
    </location>
</feature>
<accession>A0A0J6VF28</accession>
<sequence length="143" mass="15294">MVTCRSGAAAVEFALIAFPLLMLVLGMLQFAIYYYLQQSLSNALYETASNPEPELLVQDKPGYTAKICAKIALSQSCLNPTTGIKIEAMKLVNVPTAALAITGTTFDTGASQDAILLRATMTAPRIVPLIPALAAQESVVFRR</sequence>
<evidence type="ECO:0000256" key="1">
    <source>
        <dbReference type="SAM" id="Phobius"/>
    </source>
</evidence>
<keyword evidence="1" id="KW-1133">Transmembrane helix</keyword>
<dbReference type="Pfam" id="PF07811">
    <property type="entry name" value="TadE"/>
    <property type="match status" value="1"/>
</dbReference>
<dbReference type="AlphaFoldDB" id="A0A0J6VF28"/>
<reference evidence="3 4" key="1">
    <citation type="submission" date="2015-03" db="EMBL/GenBank/DDBJ databases">
        <title>Genome sequencing of Methylobacterium aquaticum DSM16371 type strain.</title>
        <authorList>
            <person name="Chaudhry V."/>
            <person name="Patil P.B."/>
        </authorList>
    </citation>
    <scope>NUCLEOTIDE SEQUENCE [LARGE SCALE GENOMIC DNA]</scope>
    <source>
        <strain evidence="3 4">DSM 16371</strain>
    </source>
</reference>
<evidence type="ECO:0000259" key="2">
    <source>
        <dbReference type="Pfam" id="PF07811"/>
    </source>
</evidence>
<proteinExistence type="predicted"/>
<dbReference type="OrthoDB" id="7996542at2"/>
<protein>
    <recommendedName>
        <fullName evidence="2">TadE-like domain-containing protein</fullName>
    </recommendedName>
</protein>
<keyword evidence="1" id="KW-0472">Membrane</keyword>
<evidence type="ECO:0000313" key="3">
    <source>
        <dbReference type="EMBL" id="KMO37651.1"/>
    </source>
</evidence>
<dbReference type="InterPro" id="IPR012495">
    <property type="entry name" value="TadE-like_dom"/>
</dbReference>
<keyword evidence="1" id="KW-0812">Transmembrane</keyword>
<name>A0A0J6VF28_9HYPH</name>
<evidence type="ECO:0000313" key="4">
    <source>
        <dbReference type="Proteomes" id="UP000035929"/>
    </source>
</evidence>
<dbReference type="EMBL" id="LABX01000054">
    <property type="protein sequence ID" value="KMO37651.1"/>
    <property type="molecule type" value="Genomic_DNA"/>
</dbReference>
<dbReference type="Proteomes" id="UP000035929">
    <property type="component" value="Unassembled WGS sequence"/>
</dbReference>
<gene>
    <name evidence="3" type="ORF">VP06_07565</name>
</gene>
<dbReference type="RefSeq" id="WP_048463217.1">
    <property type="nucleotide sequence ID" value="NZ_LABX01000054.1"/>
</dbReference>
<dbReference type="PATRIC" id="fig|270351.6.peg.6186"/>